<dbReference type="RefSeq" id="WP_218118742.1">
    <property type="nucleotide sequence ID" value="NZ_FNHQ01000013.1"/>
</dbReference>
<dbReference type="GO" id="GO:0016853">
    <property type="term" value="F:isomerase activity"/>
    <property type="evidence" value="ECO:0007669"/>
    <property type="project" value="UniProtKB-KW"/>
</dbReference>
<dbReference type="PANTHER" id="PTHR30390">
    <property type="entry name" value="SEDOHEPTULOSE 7-PHOSPHATE ISOMERASE / DNAA INITIATOR-ASSOCIATING FACTOR FOR REPLICATION INITIATION"/>
    <property type="match status" value="1"/>
</dbReference>
<dbReference type="SUPFAM" id="SSF53697">
    <property type="entry name" value="SIS domain"/>
    <property type="match status" value="1"/>
</dbReference>
<dbReference type="PANTHER" id="PTHR30390:SF8">
    <property type="entry name" value="SUGAR ISOMERASE (SIS)"/>
    <property type="match status" value="1"/>
</dbReference>
<evidence type="ECO:0000313" key="2">
    <source>
        <dbReference type="EMBL" id="SDM78570.1"/>
    </source>
</evidence>
<dbReference type="PROSITE" id="PS51464">
    <property type="entry name" value="SIS"/>
    <property type="match status" value="1"/>
</dbReference>
<dbReference type="InterPro" id="IPR035461">
    <property type="entry name" value="GmhA/DiaA"/>
</dbReference>
<dbReference type="GO" id="GO:0097367">
    <property type="term" value="F:carbohydrate derivative binding"/>
    <property type="evidence" value="ECO:0007669"/>
    <property type="project" value="InterPro"/>
</dbReference>
<protein>
    <submittedName>
        <fullName evidence="2">D-sedoheptulose 7-phosphate isomerase</fullName>
    </submittedName>
</protein>
<feature type="domain" description="SIS" evidence="1">
    <location>
        <begin position="35"/>
        <end position="195"/>
    </location>
</feature>
<keyword evidence="2" id="KW-0413">Isomerase</keyword>
<name>A0A1G9W241_9FIRM</name>
<dbReference type="Gene3D" id="3.40.50.10490">
    <property type="entry name" value="Glucose-6-phosphate isomerase like protein, domain 1"/>
    <property type="match status" value="1"/>
</dbReference>
<dbReference type="GO" id="GO:1901135">
    <property type="term" value="P:carbohydrate derivative metabolic process"/>
    <property type="evidence" value="ECO:0007669"/>
    <property type="project" value="InterPro"/>
</dbReference>
<dbReference type="EMBL" id="FNHQ01000013">
    <property type="protein sequence ID" value="SDM78570.1"/>
    <property type="molecule type" value="Genomic_DNA"/>
</dbReference>
<proteinExistence type="predicted"/>
<dbReference type="InterPro" id="IPR046348">
    <property type="entry name" value="SIS_dom_sf"/>
</dbReference>
<accession>A0A1G9W241</accession>
<dbReference type="STRING" id="349095.SAMN05660299_01537"/>
<evidence type="ECO:0000313" key="3">
    <source>
        <dbReference type="Proteomes" id="UP000199309"/>
    </source>
</evidence>
<dbReference type="InterPro" id="IPR001347">
    <property type="entry name" value="SIS_dom"/>
</dbReference>
<dbReference type="AlphaFoldDB" id="A0A1G9W241"/>
<evidence type="ECO:0000259" key="1">
    <source>
        <dbReference type="PROSITE" id="PS51464"/>
    </source>
</evidence>
<dbReference type="InterPro" id="IPR050099">
    <property type="entry name" value="SIS_GmhA/DiaA_subfam"/>
</dbReference>
<dbReference type="Proteomes" id="UP000199309">
    <property type="component" value="Unassembled WGS sequence"/>
</dbReference>
<reference evidence="2 3" key="1">
    <citation type="submission" date="2016-10" db="EMBL/GenBank/DDBJ databases">
        <authorList>
            <person name="de Groot N.N."/>
        </authorList>
    </citation>
    <scope>NUCLEOTIDE SEQUENCE [LARGE SCALE GENOMIC DNA]</scope>
    <source>
        <strain evidence="2 3">DSM 16981</strain>
    </source>
</reference>
<organism evidence="2 3">
    <name type="scientific">Megasphaera paucivorans</name>
    <dbReference type="NCBI Taxonomy" id="349095"/>
    <lineage>
        <taxon>Bacteria</taxon>
        <taxon>Bacillati</taxon>
        <taxon>Bacillota</taxon>
        <taxon>Negativicutes</taxon>
        <taxon>Veillonellales</taxon>
        <taxon>Veillonellaceae</taxon>
        <taxon>Megasphaera</taxon>
    </lineage>
</organism>
<sequence length="195" mass="22088">MMIDFKTDMQQYFTREMEVIKNLDINELNSAMNAIYDAWQREAVIYVFGNGGSSATASHMVCDFNKGISDGHAKKFRLQCLNDNMPIISAIANDISYDDVFSYQLEKILRTDDLIVAISGSGNSKNIMKAVEYAKQIGTKIVGITGYDGGKLKKIANYSMHVPINDMQIAEDIHMIFDHMMMHIFSCHRRDIIDP</sequence>
<dbReference type="Pfam" id="PF13580">
    <property type="entry name" value="SIS_2"/>
    <property type="match status" value="1"/>
</dbReference>
<gene>
    <name evidence="2" type="ORF">SAMN05660299_01537</name>
</gene>
<dbReference type="CDD" id="cd05006">
    <property type="entry name" value="SIS_GmhA"/>
    <property type="match status" value="1"/>
</dbReference>
<keyword evidence="3" id="KW-1185">Reference proteome</keyword>